<evidence type="ECO:0000313" key="12">
    <source>
        <dbReference type="Proteomes" id="UP001197114"/>
    </source>
</evidence>
<keyword evidence="7" id="KW-1015">Disulfide bond</keyword>
<keyword evidence="5 8" id="KW-0646">Protease inhibitor</keyword>
<evidence type="ECO:0000256" key="7">
    <source>
        <dbReference type="ARBA" id="ARBA00023157"/>
    </source>
</evidence>
<dbReference type="InterPro" id="IPR023549">
    <property type="entry name" value="Subtilisin_inhibitor"/>
</dbReference>
<reference evidence="11 12" key="1">
    <citation type="submission" date="2019-11" db="EMBL/GenBank/DDBJ databases">
        <authorList>
            <person name="Ay H."/>
        </authorList>
    </citation>
    <scope>NUCLEOTIDE SEQUENCE [LARGE SCALE GENOMIC DNA]</scope>
    <source>
        <strain evidence="11 12">BG9H</strain>
    </source>
</reference>
<keyword evidence="9" id="KW-0732">Signal</keyword>
<keyword evidence="12" id="KW-1185">Reference proteome</keyword>
<comment type="subunit">
    <text evidence="3">Homodimer.</text>
</comment>
<comment type="caution">
    <text evidence="11">The sequence shown here is derived from an EMBL/GenBank/DDBJ whole genome shotgun (WGS) entry which is preliminary data.</text>
</comment>
<accession>A0ABS6YMQ3</accession>
<keyword evidence="6 8" id="KW-0722">Serine protease inhibitor</keyword>
<dbReference type="SUPFAM" id="SSF55399">
    <property type="entry name" value="Subtilisin inhibitor"/>
    <property type="match status" value="1"/>
</dbReference>
<evidence type="ECO:0000256" key="2">
    <source>
        <dbReference type="ARBA" id="ARBA00010472"/>
    </source>
</evidence>
<evidence type="ECO:0000256" key="3">
    <source>
        <dbReference type="ARBA" id="ARBA00011738"/>
    </source>
</evidence>
<feature type="chain" id="PRO_5045128979" evidence="9">
    <location>
        <begin position="23"/>
        <end position="130"/>
    </location>
</feature>
<name>A0ABS6YMQ3_9ACTN</name>
<evidence type="ECO:0000259" key="10">
    <source>
        <dbReference type="Pfam" id="PF00720"/>
    </source>
</evidence>
<proteinExistence type="inferred from homology"/>
<evidence type="ECO:0000256" key="4">
    <source>
        <dbReference type="ARBA" id="ARBA00022525"/>
    </source>
</evidence>
<dbReference type="InterPro" id="IPR000691">
    <property type="entry name" value="Prot_inh_I16_SSI"/>
</dbReference>
<evidence type="ECO:0000256" key="8">
    <source>
        <dbReference type="RuleBase" id="RU003471"/>
    </source>
</evidence>
<feature type="signal peptide" evidence="9">
    <location>
        <begin position="1"/>
        <end position="22"/>
    </location>
</feature>
<evidence type="ECO:0000313" key="11">
    <source>
        <dbReference type="EMBL" id="MBW5422706.1"/>
    </source>
</evidence>
<dbReference type="Gene3D" id="3.30.350.10">
    <property type="entry name" value="Subtilisin inhibitor-like"/>
    <property type="match status" value="1"/>
</dbReference>
<comment type="subcellular location">
    <subcellularLocation>
        <location evidence="1">Secreted</location>
    </subcellularLocation>
</comment>
<feature type="domain" description="Subtilisin inhibitor" evidence="10">
    <location>
        <begin position="34"/>
        <end position="116"/>
    </location>
</feature>
<organism evidence="11 12">
    <name type="scientific">Streptomyces anatolicus</name>
    <dbReference type="NCBI Taxonomy" id="2675858"/>
    <lineage>
        <taxon>Bacteria</taxon>
        <taxon>Bacillati</taxon>
        <taxon>Actinomycetota</taxon>
        <taxon>Actinomycetes</taxon>
        <taxon>Kitasatosporales</taxon>
        <taxon>Streptomycetaceae</taxon>
        <taxon>Streptomyces</taxon>
    </lineage>
</organism>
<dbReference type="RefSeq" id="WP_219689096.1">
    <property type="nucleotide sequence ID" value="NZ_WMBF01000127.1"/>
</dbReference>
<evidence type="ECO:0000256" key="5">
    <source>
        <dbReference type="ARBA" id="ARBA00022690"/>
    </source>
</evidence>
<dbReference type="InterPro" id="IPR036819">
    <property type="entry name" value="Subtilisin_inhibitor-like_sf"/>
</dbReference>
<sequence length="130" mass="13982">MRPFTVAAAALIALGAAVPAHAADEAATPKQRGLVLTVSGSEDTWIRGVLLRCRPEPMGPHPHAAKACAAIDRAKGNFDKLADDPHLCTKQYDPVTVSATGTHRNRAVSWHKTYPNACEMDADTGYVFRF</sequence>
<comment type="similarity">
    <text evidence="2 8">Belongs to the protease inhibitor I16 (SSI) family.</text>
</comment>
<dbReference type="EMBL" id="WMBF01000127">
    <property type="protein sequence ID" value="MBW5422706.1"/>
    <property type="molecule type" value="Genomic_DNA"/>
</dbReference>
<evidence type="ECO:0000256" key="1">
    <source>
        <dbReference type="ARBA" id="ARBA00004613"/>
    </source>
</evidence>
<evidence type="ECO:0000256" key="6">
    <source>
        <dbReference type="ARBA" id="ARBA00022900"/>
    </source>
</evidence>
<dbReference type="PRINTS" id="PR00294">
    <property type="entry name" value="SSBTLNINHBTR"/>
</dbReference>
<dbReference type="Proteomes" id="UP001197114">
    <property type="component" value="Unassembled WGS sequence"/>
</dbReference>
<dbReference type="GO" id="GO:0030414">
    <property type="term" value="F:peptidase inhibitor activity"/>
    <property type="evidence" value="ECO:0007669"/>
    <property type="project" value="UniProtKB-KW"/>
</dbReference>
<dbReference type="Pfam" id="PF00720">
    <property type="entry name" value="SSI"/>
    <property type="match status" value="1"/>
</dbReference>
<keyword evidence="4" id="KW-0964">Secreted</keyword>
<protein>
    <submittedName>
        <fullName evidence="11">Protease inhibitor SIL-V5</fullName>
    </submittedName>
</protein>
<evidence type="ECO:0000256" key="9">
    <source>
        <dbReference type="SAM" id="SignalP"/>
    </source>
</evidence>
<gene>
    <name evidence="11" type="ORF">GKQ77_14230</name>
</gene>